<sequence>MNEKTVQLKPAMKKGGTNKKVFWKAFGSGMIVLIALLSFMGISGTAYAIPMAGVGDFYVVFDHLEGKGYTFYPKMGESSKEKSTPQGTNLIKELTINNLQLYKDFNISGDKWIRVKITASKPVHISGLQQDASVINADAKFSNLALQEKHSNDWQKQFQQMSSTIQLDHAKLKTHYLFQEKIVMNGMKVTVERINKPGN</sequence>
<keyword evidence="1" id="KW-1133">Transmembrane helix</keyword>
<dbReference type="RefSeq" id="WP_062236208.1">
    <property type="nucleotide sequence ID" value="NZ_JAIWJX010000002.1"/>
</dbReference>
<proteinExistence type="predicted"/>
<reference evidence="2" key="1">
    <citation type="submission" date="2021-09" db="EMBL/GenBank/DDBJ databases">
        <title>Genome analysis of Fictibacillus sp. KIGAM418 isolated from marine sediment.</title>
        <authorList>
            <person name="Seo M.-J."/>
            <person name="Cho E.-S."/>
            <person name="Hwang C.Y."/>
        </authorList>
    </citation>
    <scope>NUCLEOTIDE SEQUENCE</scope>
    <source>
        <strain evidence="2">KIGAM418</strain>
    </source>
</reference>
<dbReference type="EMBL" id="JAIWJX010000002">
    <property type="protein sequence ID" value="MCK6256079.1"/>
    <property type="molecule type" value="Genomic_DNA"/>
</dbReference>
<keyword evidence="1" id="KW-0812">Transmembrane</keyword>
<keyword evidence="3" id="KW-1185">Reference proteome</keyword>
<evidence type="ECO:0000256" key="1">
    <source>
        <dbReference type="SAM" id="Phobius"/>
    </source>
</evidence>
<name>A0A9X1XEA8_9BACL</name>
<comment type="caution">
    <text evidence="2">The sequence shown here is derived from an EMBL/GenBank/DDBJ whole genome shotgun (WGS) entry which is preliminary data.</text>
</comment>
<protein>
    <submittedName>
        <fullName evidence="2">DUF6230 family protein</fullName>
    </submittedName>
</protein>
<accession>A0A9X1XEA8</accession>
<dbReference type="Proteomes" id="UP001139011">
    <property type="component" value="Unassembled WGS sequence"/>
</dbReference>
<evidence type="ECO:0000313" key="2">
    <source>
        <dbReference type="EMBL" id="MCK6256079.1"/>
    </source>
</evidence>
<organism evidence="2 3">
    <name type="scientific">Fictibacillus marinisediminis</name>
    <dbReference type="NCBI Taxonomy" id="2878389"/>
    <lineage>
        <taxon>Bacteria</taxon>
        <taxon>Bacillati</taxon>
        <taxon>Bacillota</taxon>
        <taxon>Bacilli</taxon>
        <taxon>Bacillales</taxon>
        <taxon>Fictibacillaceae</taxon>
        <taxon>Fictibacillus</taxon>
    </lineage>
</organism>
<feature type="transmembrane region" description="Helical" evidence="1">
    <location>
        <begin position="21"/>
        <end position="42"/>
    </location>
</feature>
<keyword evidence="1" id="KW-0472">Membrane</keyword>
<dbReference type="AlphaFoldDB" id="A0A9X1XEA8"/>
<gene>
    <name evidence="2" type="ORF">LCY76_05610</name>
</gene>
<evidence type="ECO:0000313" key="3">
    <source>
        <dbReference type="Proteomes" id="UP001139011"/>
    </source>
</evidence>
<dbReference type="InterPro" id="IPR046198">
    <property type="entry name" value="DUF6230"/>
</dbReference>
<dbReference type="Pfam" id="PF19741">
    <property type="entry name" value="DUF6230"/>
    <property type="match status" value="1"/>
</dbReference>